<gene>
    <name evidence="2" type="ORF">BN2476_210080</name>
</gene>
<evidence type="ECO:0000256" key="1">
    <source>
        <dbReference type="SAM" id="MobiDB-lite"/>
    </source>
</evidence>
<keyword evidence="3" id="KW-1185">Reference proteome</keyword>
<name>A0A1N7RVP6_9BURK</name>
<organism evidence="2 3">
    <name type="scientific">Paraburkholderia piptadeniae</name>
    <dbReference type="NCBI Taxonomy" id="1701573"/>
    <lineage>
        <taxon>Bacteria</taxon>
        <taxon>Pseudomonadati</taxon>
        <taxon>Pseudomonadota</taxon>
        <taxon>Betaproteobacteria</taxon>
        <taxon>Burkholderiales</taxon>
        <taxon>Burkholderiaceae</taxon>
        <taxon>Paraburkholderia</taxon>
    </lineage>
</organism>
<reference evidence="2" key="1">
    <citation type="submission" date="2016-12" db="EMBL/GenBank/DDBJ databases">
        <authorList>
            <person name="Moulin L."/>
        </authorList>
    </citation>
    <scope>NUCLEOTIDE SEQUENCE [LARGE SCALE GENOMIC DNA]</scope>
    <source>
        <strain evidence="2">STM 7183</strain>
    </source>
</reference>
<dbReference type="AlphaFoldDB" id="A0A1N7RVP6"/>
<accession>A0A1N7RVP6</accession>
<dbReference type="Proteomes" id="UP000195569">
    <property type="component" value="Unassembled WGS sequence"/>
</dbReference>
<evidence type="ECO:0000313" key="3">
    <source>
        <dbReference type="Proteomes" id="UP000195569"/>
    </source>
</evidence>
<proteinExistence type="predicted"/>
<sequence>MNVFHPQIGESINQDGPLPRGGVLSEATGYDAIRAGRASPAQTLWQPTLRGSVESLERITKSIIFTSLSLLLS</sequence>
<feature type="region of interest" description="Disordered" evidence="1">
    <location>
        <begin position="1"/>
        <end position="20"/>
    </location>
</feature>
<protein>
    <submittedName>
        <fullName evidence="2">Uncharacterized protein</fullName>
    </submittedName>
</protein>
<dbReference type="EMBL" id="CYGY02000021">
    <property type="protein sequence ID" value="SIT39179.1"/>
    <property type="molecule type" value="Genomic_DNA"/>
</dbReference>
<evidence type="ECO:0000313" key="2">
    <source>
        <dbReference type="EMBL" id="SIT39179.1"/>
    </source>
</evidence>
<comment type="caution">
    <text evidence="2">The sequence shown here is derived from an EMBL/GenBank/DDBJ whole genome shotgun (WGS) entry which is preliminary data.</text>
</comment>